<dbReference type="Proteomes" id="UP000027920">
    <property type="component" value="Unassembled WGS sequence"/>
</dbReference>
<dbReference type="Pfam" id="PF11951">
    <property type="entry name" value="Fungal_trans_2"/>
    <property type="match status" value="1"/>
</dbReference>
<gene>
    <name evidence="1" type="ORF">A1O9_03621</name>
</gene>
<evidence type="ECO:0000313" key="2">
    <source>
        <dbReference type="Proteomes" id="UP000027920"/>
    </source>
</evidence>
<name>A0A072PHN0_9EURO</name>
<dbReference type="AlphaFoldDB" id="A0A072PHN0"/>
<protein>
    <recommendedName>
        <fullName evidence="3">Transcription factor domain-containing protein</fullName>
    </recommendedName>
</protein>
<comment type="caution">
    <text evidence="1">The sequence shown here is derived from an EMBL/GenBank/DDBJ whole genome shotgun (WGS) entry which is preliminary data.</text>
</comment>
<organism evidence="1 2">
    <name type="scientific">Exophiala aquamarina CBS 119918</name>
    <dbReference type="NCBI Taxonomy" id="1182545"/>
    <lineage>
        <taxon>Eukaryota</taxon>
        <taxon>Fungi</taxon>
        <taxon>Dikarya</taxon>
        <taxon>Ascomycota</taxon>
        <taxon>Pezizomycotina</taxon>
        <taxon>Eurotiomycetes</taxon>
        <taxon>Chaetothyriomycetidae</taxon>
        <taxon>Chaetothyriales</taxon>
        <taxon>Herpotrichiellaceae</taxon>
        <taxon>Exophiala</taxon>
    </lineage>
</organism>
<dbReference type="EMBL" id="AMGV01000003">
    <property type="protein sequence ID" value="KEF58778.1"/>
    <property type="molecule type" value="Genomic_DNA"/>
</dbReference>
<proteinExistence type="predicted"/>
<reference evidence="1 2" key="1">
    <citation type="submission" date="2013-03" db="EMBL/GenBank/DDBJ databases">
        <title>The Genome Sequence of Exophiala aquamarina CBS 119918.</title>
        <authorList>
            <consortium name="The Broad Institute Genomics Platform"/>
            <person name="Cuomo C."/>
            <person name="de Hoog S."/>
            <person name="Gorbushina A."/>
            <person name="Walker B."/>
            <person name="Young S.K."/>
            <person name="Zeng Q."/>
            <person name="Gargeya S."/>
            <person name="Fitzgerald M."/>
            <person name="Haas B."/>
            <person name="Abouelleil A."/>
            <person name="Allen A.W."/>
            <person name="Alvarado L."/>
            <person name="Arachchi H.M."/>
            <person name="Berlin A.M."/>
            <person name="Chapman S.B."/>
            <person name="Gainer-Dewar J."/>
            <person name="Goldberg J."/>
            <person name="Griggs A."/>
            <person name="Gujja S."/>
            <person name="Hansen M."/>
            <person name="Howarth C."/>
            <person name="Imamovic A."/>
            <person name="Ireland A."/>
            <person name="Larimer J."/>
            <person name="McCowan C."/>
            <person name="Murphy C."/>
            <person name="Pearson M."/>
            <person name="Poon T.W."/>
            <person name="Priest M."/>
            <person name="Roberts A."/>
            <person name="Saif S."/>
            <person name="Shea T."/>
            <person name="Sisk P."/>
            <person name="Sykes S."/>
            <person name="Wortman J."/>
            <person name="Nusbaum C."/>
            <person name="Birren B."/>
        </authorList>
    </citation>
    <scope>NUCLEOTIDE SEQUENCE [LARGE SCALE GENOMIC DNA]</scope>
    <source>
        <strain evidence="1 2">CBS 119918</strain>
    </source>
</reference>
<evidence type="ECO:0000313" key="1">
    <source>
        <dbReference type="EMBL" id="KEF58778.1"/>
    </source>
</evidence>
<sequence length="408" mass="46207">MEEQLSSEGARISSMSVSVAHEALTRDITPLIFKHFVDKYYNLILLPNCHPEYYWTFFHELERLLPDCRSLQYTVLANAASHLHSTIESSQMQELSLTYYLQALQALQGLLGSTPQLENNNGLLISIILLYTLGSTSQGTYSDIPGHMKAAVKIVTLRHFKSHAVMTQPFERLVLESVLFSMFMVSMGLWSDQFNSDNTFDLNFWLHAEQLLNRMNAFPDSSPGVGSPVIGVPVGLLKLLLLIRQLRYDPSVTSAHLLSDLKSEISTWKSSIICTPGPDCPEDDESEDLRSRITRDAASLFIITASILTEQMIAGELKTTIPLVHDSGSWELRRATSILRKYQDSETWSRFFTSNVPVYTIGFFVVDNEDIKLVRQDLQRRWDFTKFGHILLCRSDLEATWARRGCGG</sequence>
<dbReference type="HOGENOM" id="CLU_023417_3_0_1"/>
<dbReference type="RefSeq" id="XP_013261368.1">
    <property type="nucleotide sequence ID" value="XM_013405914.1"/>
</dbReference>
<accession>A0A072PHN0</accession>
<dbReference type="VEuPathDB" id="FungiDB:A1O9_03621"/>
<evidence type="ECO:0008006" key="3">
    <source>
        <dbReference type="Google" id="ProtNLM"/>
    </source>
</evidence>
<dbReference type="InterPro" id="IPR021858">
    <property type="entry name" value="Fun_TF"/>
</dbReference>
<dbReference type="OrthoDB" id="1919336at2759"/>
<dbReference type="GeneID" id="25278555"/>
<keyword evidence="2" id="KW-1185">Reference proteome</keyword>